<feature type="region of interest" description="Disordered" evidence="2">
    <location>
        <begin position="1"/>
        <end position="20"/>
    </location>
</feature>
<keyword evidence="4" id="KW-1185">Reference proteome</keyword>
<name>A0A0P1BGY7_9BASI</name>
<evidence type="ECO:0000313" key="3">
    <source>
        <dbReference type="EMBL" id="CEH15184.1"/>
    </source>
</evidence>
<protein>
    <submittedName>
        <fullName evidence="3">Uncharacterized protein</fullName>
    </submittedName>
</protein>
<evidence type="ECO:0000256" key="1">
    <source>
        <dbReference type="SAM" id="Coils"/>
    </source>
</evidence>
<proteinExistence type="predicted"/>
<keyword evidence="1" id="KW-0175">Coiled coil</keyword>
<dbReference type="AlphaFoldDB" id="A0A0P1BGY7"/>
<feature type="compositionally biased region" description="Basic and acidic residues" evidence="2">
    <location>
        <begin position="67"/>
        <end position="80"/>
    </location>
</feature>
<feature type="compositionally biased region" description="Acidic residues" evidence="2">
    <location>
        <begin position="81"/>
        <end position="91"/>
    </location>
</feature>
<feature type="region of interest" description="Disordered" evidence="2">
    <location>
        <begin position="67"/>
        <end position="91"/>
    </location>
</feature>
<sequence>MSKEHCRKMKDMDKSTPRDMEYGAKRLEGKVMRLQGELNAQKADFDQQTQELDATRQDMIKLKGLHANKERQSRTAHNVELEELDGENTLL</sequence>
<organism evidence="3 4">
    <name type="scientific">Ceraceosorus bombacis</name>
    <dbReference type="NCBI Taxonomy" id="401625"/>
    <lineage>
        <taxon>Eukaryota</taxon>
        <taxon>Fungi</taxon>
        <taxon>Dikarya</taxon>
        <taxon>Basidiomycota</taxon>
        <taxon>Ustilaginomycotina</taxon>
        <taxon>Exobasidiomycetes</taxon>
        <taxon>Ceraceosorales</taxon>
        <taxon>Ceraceosoraceae</taxon>
        <taxon>Ceraceosorus</taxon>
    </lineage>
</organism>
<evidence type="ECO:0000256" key="2">
    <source>
        <dbReference type="SAM" id="MobiDB-lite"/>
    </source>
</evidence>
<reference evidence="3 4" key="1">
    <citation type="submission" date="2014-09" db="EMBL/GenBank/DDBJ databases">
        <authorList>
            <person name="Magalhaes I.L.F."/>
            <person name="Oliveira U."/>
            <person name="Santos F.R."/>
            <person name="Vidigal T.H.D.A."/>
            <person name="Brescovit A.D."/>
            <person name="Santos A.J."/>
        </authorList>
    </citation>
    <scope>NUCLEOTIDE SEQUENCE [LARGE SCALE GENOMIC DNA]</scope>
</reference>
<dbReference type="EMBL" id="CCYA01000258">
    <property type="protein sequence ID" value="CEH15184.1"/>
    <property type="molecule type" value="Genomic_DNA"/>
</dbReference>
<dbReference type="Proteomes" id="UP000054845">
    <property type="component" value="Unassembled WGS sequence"/>
</dbReference>
<accession>A0A0P1BGY7</accession>
<evidence type="ECO:0000313" key="4">
    <source>
        <dbReference type="Proteomes" id="UP000054845"/>
    </source>
</evidence>
<feature type="coiled-coil region" evidence="1">
    <location>
        <begin position="24"/>
        <end position="58"/>
    </location>
</feature>